<name>A0AAN7AS48_9PEZI</name>
<dbReference type="Proteomes" id="UP001303160">
    <property type="component" value="Unassembled WGS sequence"/>
</dbReference>
<accession>A0AAN7AS48</accession>
<proteinExistence type="predicted"/>
<dbReference type="AlphaFoldDB" id="A0AAN7AS48"/>
<protein>
    <submittedName>
        <fullName evidence="1">Uncharacterized protein</fullName>
    </submittedName>
</protein>
<reference evidence="1" key="2">
    <citation type="submission" date="2023-05" db="EMBL/GenBank/DDBJ databases">
        <authorList>
            <consortium name="Lawrence Berkeley National Laboratory"/>
            <person name="Steindorff A."/>
            <person name="Hensen N."/>
            <person name="Bonometti L."/>
            <person name="Westerberg I."/>
            <person name="Brannstrom I.O."/>
            <person name="Guillou S."/>
            <person name="Cros-Aarteil S."/>
            <person name="Calhoun S."/>
            <person name="Haridas S."/>
            <person name="Kuo A."/>
            <person name="Mondo S."/>
            <person name="Pangilinan J."/>
            <person name="Riley R."/>
            <person name="Labutti K."/>
            <person name="Andreopoulos B."/>
            <person name="Lipzen A."/>
            <person name="Chen C."/>
            <person name="Yanf M."/>
            <person name="Daum C."/>
            <person name="Ng V."/>
            <person name="Clum A."/>
            <person name="Ohm R."/>
            <person name="Martin F."/>
            <person name="Silar P."/>
            <person name="Natvig D."/>
            <person name="Lalanne C."/>
            <person name="Gautier V."/>
            <person name="Ament-Velasquez S.L."/>
            <person name="Kruys A."/>
            <person name="Hutchinson M.I."/>
            <person name="Powell A.J."/>
            <person name="Barry K."/>
            <person name="Miller A.N."/>
            <person name="Grigoriev I.V."/>
            <person name="Debuchy R."/>
            <person name="Gladieux P."/>
            <person name="Thoren M.H."/>
            <person name="Johannesson H."/>
        </authorList>
    </citation>
    <scope>NUCLEOTIDE SEQUENCE</scope>
    <source>
        <strain evidence="1">CBS 315.58</strain>
    </source>
</reference>
<reference evidence="1" key="1">
    <citation type="journal article" date="2023" name="Mol. Phylogenet. Evol.">
        <title>Genome-scale phylogeny and comparative genomics of the fungal order Sordariales.</title>
        <authorList>
            <person name="Hensen N."/>
            <person name="Bonometti L."/>
            <person name="Westerberg I."/>
            <person name="Brannstrom I.O."/>
            <person name="Guillou S."/>
            <person name="Cros-Aarteil S."/>
            <person name="Calhoun S."/>
            <person name="Haridas S."/>
            <person name="Kuo A."/>
            <person name="Mondo S."/>
            <person name="Pangilinan J."/>
            <person name="Riley R."/>
            <person name="LaButti K."/>
            <person name="Andreopoulos B."/>
            <person name="Lipzen A."/>
            <person name="Chen C."/>
            <person name="Yan M."/>
            <person name="Daum C."/>
            <person name="Ng V."/>
            <person name="Clum A."/>
            <person name="Steindorff A."/>
            <person name="Ohm R.A."/>
            <person name="Martin F."/>
            <person name="Silar P."/>
            <person name="Natvig D.O."/>
            <person name="Lalanne C."/>
            <person name="Gautier V."/>
            <person name="Ament-Velasquez S.L."/>
            <person name="Kruys A."/>
            <person name="Hutchinson M.I."/>
            <person name="Powell A.J."/>
            <person name="Barry K."/>
            <person name="Miller A.N."/>
            <person name="Grigoriev I.V."/>
            <person name="Debuchy R."/>
            <person name="Gladieux P."/>
            <person name="Hiltunen Thoren M."/>
            <person name="Johannesson H."/>
        </authorList>
    </citation>
    <scope>NUCLEOTIDE SEQUENCE</scope>
    <source>
        <strain evidence="1">CBS 315.58</strain>
    </source>
</reference>
<gene>
    <name evidence="1" type="ORF">QBC40DRAFT_257972</name>
</gene>
<evidence type="ECO:0000313" key="1">
    <source>
        <dbReference type="EMBL" id="KAK4196507.1"/>
    </source>
</evidence>
<comment type="caution">
    <text evidence="1">The sequence shown here is derived from an EMBL/GenBank/DDBJ whole genome shotgun (WGS) entry which is preliminary data.</text>
</comment>
<sequence>MARHRLSLNLVGGTIDIKAPSAKALADLDVTDSVAFDMFVERKVEKSVKETTAETEIYCSADLGMRSLWMERKHAPEVSCA</sequence>
<evidence type="ECO:0000313" key="2">
    <source>
        <dbReference type="Proteomes" id="UP001303160"/>
    </source>
</evidence>
<keyword evidence="2" id="KW-1185">Reference proteome</keyword>
<organism evidence="1 2">
    <name type="scientific">Triangularia verruculosa</name>
    <dbReference type="NCBI Taxonomy" id="2587418"/>
    <lineage>
        <taxon>Eukaryota</taxon>
        <taxon>Fungi</taxon>
        <taxon>Dikarya</taxon>
        <taxon>Ascomycota</taxon>
        <taxon>Pezizomycotina</taxon>
        <taxon>Sordariomycetes</taxon>
        <taxon>Sordariomycetidae</taxon>
        <taxon>Sordariales</taxon>
        <taxon>Podosporaceae</taxon>
        <taxon>Triangularia</taxon>
    </lineage>
</organism>
<dbReference type="EMBL" id="MU863983">
    <property type="protein sequence ID" value="KAK4196507.1"/>
    <property type="molecule type" value="Genomic_DNA"/>
</dbReference>